<dbReference type="PANTHER" id="PTHR10972">
    <property type="entry name" value="OXYSTEROL-BINDING PROTEIN-RELATED"/>
    <property type="match status" value="1"/>
</dbReference>
<evidence type="ECO:0000313" key="6">
    <source>
        <dbReference type="Proteomes" id="UP000270296"/>
    </source>
</evidence>
<sequence length="196" mass="22783">MKHMEGPLSKWTNVIEGWQYRWFVLDEEAGILSYYTSKEKMLKGQRRGCVRLKGAIVGIDDEDDSTFTITVDQKMFHFQARDYEERDRWIRALETTIQQHSDFYRLKYKTTHAALPNSLFNLDLFDRRISEADAYLQMMIDGVKKIKAFCETTEPKDQTEAGSDVVVITHALLESFKHLIVLLQLAKGIVECSKAH</sequence>
<evidence type="ECO:0000256" key="2">
    <source>
        <dbReference type="ARBA" id="ARBA00023055"/>
    </source>
</evidence>
<dbReference type="AlphaFoldDB" id="A0A183IIH3"/>
<dbReference type="EMBL" id="UZAM01007733">
    <property type="protein sequence ID" value="VDP01087.1"/>
    <property type="molecule type" value="Genomic_DNA"/>
</dbReference>
<evidence type="ECO:0000259" key="4">
    <source>
        <dbReference type="PROSITE" id="PS50003"/>
    </source>
</evidence>
<keyword evidence="2" id="KW-0445">Lipid transport</keyword>
<dbReference type="SUPFAM" id="SSF50729">
    <property type="entry name" value="PH domain-like"/>
    <property type="match status" value="1"/>
</dbReference>
<feature type="domain" description="PH" evidence="4">
    <location>
        <begin position="1"/>
        <end position="98"/>
    </location>
</feature>
<dbReference type="GO" id="GO:0006869">
    <property type="term" value="P:lipid transport"/>
    <property type="evidence" value="ECO:0007669"/>
    <property type="project" value="UniProtKB-KW"/>
</dbReference>
<dbReference type="PANTHER" id="PTHR10972:SF200">
    <property type="entry name" value="OXYSTEROL-BINDING PROTEIN-RELATED PROTEIN 9"/>
    <property type="match status" value="1"/>
</dbReference>
<dbReference type="WBParaSite" id="SBAD_0000357701-mRNA-1">
    <property type="protein sequence ID" value="SBAD_0000357701-mRNA-1"/>
    <property type="gene ID" value="SBAD_0000357701"/>
</dbReference>
<dbReference type="GO" id="GO:0032934">
    <property type="term" value="F:sterol binding"/>
    <property type="evidence" value="ECO:0007669"/>
    <property type="project" value="TreeGrafter"/>
</dbReference>
<dbReference type="FunFam" id="2.30.29.30:FF:000089">
    <property type="entry name" value="Oxysterol-binding protein"/>
    <property type="match status" value="1"/>
</dbReference>
<dbReference type="GO" id="GO:0005794">
    <property type="term" value="C:Golgi apparatus"/>
    <property type="evidence" value="ECO:0007669"/>
    <property type="project" value="TreeGrafter"/>
</dbReference>
<evidence type="ECO:0000313" key="5">
    <source>
        <dbReference type="EMBL" id="VDP01087.1"/>
    </source>
</evidence>
<proteinExistence type="predicted"/>
<reference evidence="5 6" key="2">
    <citation type="submission" date="2018-11" db="EMBL/GenBank/DDBJ databases">
        <authorList>
            <consortium name="Pathogen Informatics"/>
        </authorList>
    </citation>
    <scope>NUCLEOTIDE SEQUENCE [LARGE SCALE GENOMIC DNA]</scope>
</reference>
<dbReference type="Proteomes" id="UP000270296">
    <property type="component" value="Unassembled WGS sequence"/>
</dbReference>
<dbReference type="OrthoDB" id="14833at2759"/>
<keyword evidence="1" id="KW-0813">Transport</keyword>
<protein>
    <submittedName>
        <fullName evidence="7">PH domain-containing protein</fullName>
    </submittedName>
</protein>
<dbReference type="InterPro" id="IPR011993">
    <property type="entry name" value="PH-like_dom_sf"/>
</dbReference>
<gene>
    <name evidence="5" type="ORF">SBAD_LOCUS3418</name>
</gene>
<dbReference type="GO" id="GO:0016020">
    <property type="term" value="C:membrane"/>
    <property type="evidence" value="ECO:0007669"/>
    <property type="project" value="TreeGrafter"/>
</dbReference>
<dbReference type="Gene3D" id="2.30.29.30">
    <property type="entry name" value="Pleckstrin-homology domain (PH domain)/Phosphotyrosine-binding domain (PTB)"/>
    <property type="match status" value="1"/>
</dbReference>
<organism evidence="7">
    <name type="scientific">Soboliphyme baturini</name>
    <dbReference type="NCBI Taxonomy" id="241478"/>
    <lineage>
        <taxon>Eukaryota</taxon>
        <taxon>Metazoa</taxon>
        <taxon>Ecdysozoa</taxon>
        <taxon>Nematoda</taxon>
        <taxon>Enoplea</taxon>
        <taxon>Dorylaimia</taxon>
        <taxon>Dioctophymatida</taxon>
        <taxon>Dioctophymatoidea</taxon>
        <taxon>Soboliphymatidae</taxon>
        <taxon>Soboliphyme</taxon>
    </lineage>
</organism>
<dbReference type="Pfam" id="PF00169">
    <property type="entry name" value="PH"/>
    <property type="match status" value="1"/>
</dbReference>
<keyword evidence="6" id="KW-1185">Reference proteome</keyword>
<name>A0A183IIH3_9BILA</name>
<dbReference type="SMART" id="SM00233">
    <property type="entry name" value="PH"/>
    <property type="match status" value="1"/>
</dbReference>
<reference evidence="7" key="1">
    <citation type="submission" date="2016-06" db="UniProtKB">
        <authorList>
            <consortium name="WormBaseParasite"/>
        </authorList>
    </citation>
    <scope>IDENTIFICATION</scope>
</reference>
<evidence type="ECO:0000256" key="3">
    <source>
        <dbReference type="ARBA" id="ARBA00023121"/>
    </source>
</evidence>
<dbReference type="CDD" id="cd13290">
    <property type="entry name" value="PH_ORP9"/>
    <property type="match status" value="1"/>
</dbReference>
<evidence type="ECO:0000256" key="1">
    <source>
        <dbReference type="ARBA" id="ARBA00022448"/>
    </source>
</evidence>
<dbReference type="GO" id="GO:0005829">
    <property type="term" value="C:cytosol"/>
    <property type="evidence" value="ECO:0007669"/>
    <property type="project" value="TreeGrafter"/>
</dbReference>
<keyword evidence="3" id="KW-0446">Lipid-binding</keyword>
<dbReference type="InterPro" id="IPR001849">
    <property type="entry name" value="PH_domain"/>
</dbReference>
<accession>A0A183IIH3</accession>
<dbReference type="InterPro" id="IPR000648">
    <property type="entry name" value="Oxysterol-bd"/>
</dbReference>
<dbReference type="PROSITE" id="PS50003">
    <property type="entry name" value="PH_DOMAIN"/>
    <property type="match status" value="1"/>
</dbReference>
<evidence type="ECO:0000313" key="7">
    <source>
        <dbReference type="WBParaSite" id="SBAD_0000357701-mRNA-1"/>
    </source>
</evidence>